<name>A0A6M1RMS5_9BACT</name>
<protein>
    <recommendedName>
        <fullName evidence="4">Zinc ribbon domain-containing protein</fullName>
    </recommendedName>
</protein>
<keyword evidence="1" id="KW-0812">Transmembrane</keyword>
<keyword evidence="1" id="KW-0472">Membrane</keyword>
<reference evidence="2 3" key="1">
    <citation type="submission" date="2020-02" db="EMBL/GenBank/DDBJ databases">
        <title>Draft genome sequence of Limisphaera ngatamarikiensis NGM72.4T, a thermophilic Verrucomicrobia grouped in subdivision 3.</title>
        <authorList>
            <person name="Carere C.R."/>
            <person name="Steen J."/>
            <person name="Hugenholtz P."/>
            <person name="Stott M.B."/>
        </authorList>
    </citation>
    <scope>NUCLEOTIDE SEQUENCE [LARGE SCALE GENOMIC DNA]</scope>
    <source>
        <strain evidence="2 3">NGM72.4</strain>
    </source>
</reference>
<proteinExistence type="predicted"/>
<gene>
    <name evidence="2" type="ORF">G4L39_01300</name>
</gene>
<dbReference type="RefSeq" id="WP_165105319.1">
    <property type="nucleotide sequence ID" value="NZ_JAAKYA010000006.1"/>
</dbReference>
<evidence type="ECO:0000313" key="3">
    <source>
        <dbReference type="Proteomes" id="UP000477311"/>
    </source>
</evidence>
<feature type="transmembrane region" description="Helical" evidence="1">
    <location>
        <begin position="70"/>
        <end position="90"/>
    </location>
</feature>
<evidence type="ECO:0008006" key="4">
    <source>
        <dbReference type="Google" id="ProtNLM"/>
    </source>
</evidence>
<dbReference type="Proteomes" id="UP000477311">
    <property type="component" value="Unassembled WGS sequence"/>
</dbReference>
<dbReference type="EMBL" id="JAAKYA010000006">
    <property type="protein sequence ID" value="NGO38035.1"/>
    <property type="molecule type" value="Genomic_DNA"/>
</dbReference>
<comment type="caution">
    <text evidence="2">The sequence shown here is derived from an EMBL/GenBank/DDBJ whole genome shotgun (WGS) entry which is preliminary data.</text>
</comment>
<accession>A0A6M1RMS5</accession>
<evidence type="ECO:0000313" key="2">
    <source>
        <dbReference type="EMBL" id="NGO38035.1"/>
    </source>
</evidence>
<keyword evidence="3" id="KW-1185">Reference proteome</keyword>
<organism evidence="2 3">
    <name type="scientific">Limisphaera ngatamarikiensis</name>
    <dbReference type="NCBI Taxonomy" id="1324935"/>
    <lineage>
        <taxon>Bacteria</taxon>
        <taxon>Pseudomonadati</taxon>
        <taxon>Verrucomicrobiota</taxon>
        <taxon>Verrucomicrobiia</taxon>
        <taxon>Limisphaerales</taxon>
        <taxon>Limisphaeraceae</taxon>
        <taxon>Limisphaera</taxon>
    </lineage>
</organism>
<dbReference type="AlphaFoldDB" id="A0A6M1RMS5"/>
<evidence type="ECO:0000256" key="1">
    <source>
        <dbReference type="SAM" id="Phobius"/>
    </source>
</evidence>
<keyword evidence="1" id="KW-1133">Transmembrane helix</keyword>
<sequence>MAPPVCPCCGCRLDPEAPVCPECGADERTGWAGAWSGEEPEEEEFDYEAYVRREFGGREGPRLKPEGLTWFWWVVGMLVLGVLVTGWLRVW</sequence>